<protein>
    <submittedName>
        <fullName evidence="2">Uncharacterized protein</fullName>
    </submittedName>
</protein>
<sequence>MASAKLAGAQSGSAEIATPKRVAWPLHKKTYRQETRRSTDFNFSSEFGRTAHCLKVNIAKLTYNISKPRTPMGAILSCDSLRNKDLLAITMNDFLCWICLKLAESLEIYNASEKIDILESSGGAVCDISSKRLIIVRESPLCVTK</sequence>
<evidence type="ECO:0000313" key="2">
    <source>
        <dbReference type="WBParaSite" id="nRc.2.0.1.t24755-RA"/>
    </source>
</evidence>
<keyword evidence="1" id="KW-1185">Reference proteome</keyword>
<organism evidence="1 2">
    <name type="scientific">Romanomermis culicivorax</name>
    <name type="common">Nematode worm</name>
    <dbReference type="NCBI Taxonomy" id="13658"/>
    <lineage>
        <taxon>Eukaryota</taxon>
        <taxon>Metazoa</taxon>
        <taxon>Ecdysozoa</taxon>
        <taxon>Nematoda</taxon>
        <taxon>Enoplea</taxon>
        <taxon>Dorylaimia</taxon>
        <taxon>Mermithida</taxon>
        <taxon>Mermithoidea</taxon>
        <taxon>Mermithidae</taxon>
        <taxon>Romanomermis</taxon>
    </lineage>
</organism>
<reference evidence="2" key="1">
    <citation type="submission" date="2022-11" db="UniProtKB">
        <authorList>
            <consortium name="WormBaseParasite"/>
        </authorList>
    </citation>
    <scope>IDENTIFICATION</scope>
</reference>
<name>A0A915JE10_ROMCU</name>
<dbReference type="WBParaSite" id="nRc.2.0.1.t24755-RA">
    <property type="protein sequence ID" value="nRc.2.0.1.t24755-RA"/>
    <property type="gene ID" value="nRc.2.0.1.g24755"/>
</dbReference>
<evidence type="ECO:0000313" key="1">
    <source>
        <dbReference type="Proteomes" id="UP000887565"/>
    </source>
</evidence>
<dbReference type="Proteomes" id="UP000887565">
    <property type="component" value="Unplaced"/>
</dbReference>
<accession>A0A915JE10</accession>
<proteinExistence type="predicted"/>
<dbReference type="AlphaFoldDB" id="A0A915JE10"/>